<dbReference type="EMBL" id="KE124841">
    <property type="protein sequence ID" value="EPB77263.1"/>
    <property type="molecule type" value="Genomic_DNA"/>
</dbReference>
<dbReference type="Proteomes" id="UP000054495">
    <property type="component" value="Unassembled WGS sequence"/>
</dbReference>
<evidence type="ECO:0000256" key="2">
    <source>
        <dbReference type="SAM" id="Coils"/>
    </source>
</evidence>
<evidence type="ECO:0008006" key="7">
    <source>
        <dbReference type="Google" id="ProtNLM"/>
    </source>
</evidence>
<dbReference type="GO" id="GO:0000407">
    <property type="term" value="C:phagophore assembly site"/>
    <property type="evidence" value="ECO:0007669"/>
    <property type="project" value="TreeGrafter"/>
</dbReference>
<dbReference type="InterPro" id="IPR007243">
    <property type="entry name" value="Atg6/Beclin"/>
</dbReference>
<evidence type="ECO:0000259" key="4">
    <source>
        <dbReference type="Pfam" id="PF17675"/>
    </source>
</evidence>
<proteinExistence type="inferred from homology"/>
<dbReference type="GO" id="GO:0045324">
    <property type="term" value="P:late endosome to vacuole transport"/>
    <property type="evidence" value="ECO:0007669"/>
    <property type="project" value="TreeGrafter"/>
</dbReference>
<dbReference type="InterPro" id="IPR040455">
    <property type="entry name" value="Atg6_BARA"/>
</dbReference>
<comment type="similarity">
    <text evidence="1">Belongs to the beclin family.</text>
</comment>
<evidence type="ECO:0000313" key="5">
    <source>
        <dbReference type="EMBL" id="EPB77263.1"/>
    </source>
</evidence>
<dbReference type="GO" id="GO:0000045">
    <property type="term" value="P:autophagosome assembly"/>
    <property type="evidence" value="ECO:0007669"/>
    <property type="project" value="TreeGrafter"/>
</dbReference>
<dbReference type="Pfam" id="PF17675">
    <property type="entry name" value="APG6_N"/>
    <property type="match status" value="1"/>
</dbReference>
<dbReference type="GO" id="GO:0034271">
    <property type="term" value="C:phosphatidylinositol 3-kinase complex, class III, type I"/>
    <property type="evidence" value="ECO:0007669"/>
    <property type="project" value="TreeGrafter"/>
</dbReference>
<evidence type="ECO:0000313" key="6">
    <source>
        <dbReference type="Proteomes" id="UP000054495"/>
    </source>
</evidence>
<gene>
    <name evidence="5" type="ORF">ANCCEY_03634</name>
</gene>
<dbReference type="GO" id="GO:0000423">
    <property type="term" value="P:mitophagy"/>
    <property type="evidence" value="ECO:0007669"/>
    <property type="project" value="TreeGrafter"/>
</dbReference>
<protein>
    <recommendedName>
        <fullName evidence="7">Autophagy protein Apg6</fullName>
    </recommendedName>
</protein>
<feature type="domain" description="Atg6 BARA" evidence="3">
    <location>
        <begin position="212"/>
        <end position="396"/>
    </location>
</feature>
<keyword evidence="2" id="KW-0175">Coiled coil</keyword>
<dbReference type="GO" id="GO:0030674">
    <property type="term" value="F:protein-macromolecule adaptor activity"/>
    <property type="evidence" value="ECO:0007669"/>
    <property type="project" value="TreeGrafter"/>
</dbReference>
<dbReference type="AlphaFoldDB" id="A0A0D6M1D3"/>
<feature type="coiled-coil region" evidence="2">
    <location>
        <begin position="99"/>
        <end position="177"/>
    </location>
</feature>
<dbReference type="GO" id="GO:0006995">
    <property type="term" value="P:cellular response to nitrogen starvation"/>
    <property type="evidence" value="ECO:0007669"/>
    <property type="project" value="TreeGrafter"/>
</dbReference>
<dbReference type="InterPro" id="IPR038274">
    <property type="entry name" value="Atg6/Beclin_C_sf"/>
</dbReference>
<dbReference type="PANTHER" id="PTHR12768">
    <property type="entry name" value="BECLIN 1"/>
    <property type="match status" value="1"/>
</dbReference>
<dbReference type="GO" id="GO:0043548">
    <property type="term" value="F:phosphatidylinositol 3-kinase binding"/>
    <property type="evidence" value="ECO:0007669"/>
    <property type="project" value="TreeGrafter"/>
</dbReference>
<sequence length="403" mass="46313">MESTTSTEDSEMASESRSLMCLNCQSPMKVDVKLKGDKDKKCNYPLLWPMQSSEMDNVPSIAGQSCNLMELICDAEVPSGAPICKECSDELLVGMDQQLKLLEDDCAAYRQLIDMLKEKYSNADVASMKQTLRNLQDEERALKAQYEQLCAEEERLDAELLEKKAQLEEKTEEEARRWRQFRDNHRRLLDIDEQTRKADAQLRYYAEQHRKLANTNALDLVFYIWVDPADGIIGEINGFRLGRLPDRLVDWPEINAAWGQLVLLLDTLMQRANVKQENFKLVTMGSYSYIKRKRTTGEEVKYPLFASGSWKPFGNNNMDSGIMAYLQCFEDLRVALQASFTRQSPRFEIPHRISKDCLVHGSMEYSAKMLLNSEERWTKAMKLLLTNLRATIVQISAMRPSGV</sequence>
<feature type="domain" description="Atg6/beclin coiled-coil" evidence="4">
    <location>
        <begin position="82"/>
        <end position="208"/>
    </location>
</feature>
<name>A0A0D6M1D3_9BILA</name>
<dbReference type="PANTHER" id="PTHR12768:SF4">
    <property type="entry name" value="BECLIN-1"/>
    <property type="match status" value="1"/>
</dbReference>
<evidence type="ECO:0000259" key="3">
    <source>
        <dbReference type="Pfam" id="PF04111"/>
    </source>
</evidence>
<evidence type="ECO:0000256" key="1">
    <source>
        <dbReference type="ARBA" id="ARBA00005965"/>
    </source>
</evidence>
<dbReference type="Gene3D" id="1.10.418.40">
    <property type="entry name" value="Autophagy protein 6/Beclin 1"/>
    <property type="match status" value="1"/>
</dbReference>
<accession>A0A0D6M1D3</accession>
<dbReference type="InterPro" id="IPR041691">
    <property type="entry name" value="Atg6/beclin_CC"/>
</dbReference>
<keyword evidence="6" id="KW-1185">Reference proteome</keyword>
<dbReference type="Pfam" id="PF04111">
    <property type="entry name" value="APG6"/>
    <property type="match status" value="1"/>
</dbReference>
<reference evidence="5 6" key="1">
    <citation type="submission" date="2013-05" db="EMBL/GenBank/DDBJ databases">
        <title>Draft genome of the parasitic nematode Anyclostoma ceylanicum.</title>
        <authorList>
            <person name="Mitreva M."/>
        </authorList>
    </citation>
    <scope>NUCLEOTIDE SEQUENCE [LARGE SCALE GENOMIC DNA]</scope>
</reference>
<organism evidence="5 6">
    <name type="scientific">Ancylostoma ceylanicum</name>
    <dbReference type="NCBI Taxonomy" id="53326"/>
    <lineage>
        <taxon>Eukaryota</taxon>
        <taxon>Metazoa</taxon>
        <taxon>Ecdysozoa</taxon>
        <taxon>Nematoda</taxon>
        <taxon>Chromadorea</taxon>
        <taxon>Rhabditida</taxon>
        <taxon>Rhabditina</taxon>
        <taxon>Rhabditomorpha</taxon>
        <taxon>Strongyloidea</taxon>
        <taxon>Ancylostomatidae</taxon>
        <taxon>Ancylostomatinae</taxon>
        <taxon>Ancylostoma</taxon>
    </lineage>
</organism>
<dbReference type="GO" id="GO:0034272">
    <property type="term" value="C:phosphatidylinositol 3-kinase complex, class III, type II"/>
    <property type="evidence" value="ECO:0007669"/>
    <property type="project" value="TreeGrafter"/>
</dbReference>